<dbReference type="PANTHER" id="PTHR12922">
    <property type="entry name" value="UBIQUINONE BIOSYNTHESIS PROTEIN"/>
    <property type="match status" value="1"/>
</dbReference>
<dbReference type="EMBL" id="JADOES010000032">
    <property type="protein sequence ID" value="MBT9316752.1"/>
    <property type="molecule type" value="Genomic_DNA"/>
</dbReference>
<evidence type="ECO:0008006" key="3">
    <source>
        <dbReference type="Google" id="ProtNLM"/>
    </source>
</evidence>
<dbReference type="AlphaFoldDB" id="A0A947GKS1"/>
<dbReference type="Pfam" id="PF05019">
    <property type="entry name" value="Coq4"/>
    <property type="match status" value="1"/>
</dbReference>
<evidence type="ECO:0000313" key="1">
    <source>
        <dbReference type="EMBL" id="MBT9316752.1"/>
    </source>
</evidence>
<keyword evidence="2" id="KW-1185">Reference proteome</keyword>
<dbReference type="GO" id="GO:0006744">
    <property type="term" value="P:ubiquinone biosynthetic process"/>
    <property type="evidence" value="ECO:0007669"/>
    <property type="project" value="InterPro"/>
</dbReference>
<comment type="caution">
    <text evidence="1">The sequence shown here is derived from an EMBL/GenBank/DDBJ whole genome shotgun (WGS) entry which is preliminary data.</text>
</comment>
<sequence length="206" mass="22725">MHLRYLIKAIQCGFAGKAGDTAAYKAAALGTPAYGDLDARLAALANPLPDISLAELQSQPPGSFGQSLAQFLHSNHLQPLTLSAETRNALTDSSLLAIRYPILHDAFHVLLGFDTSLAGELGVWSFVAAQYYSPAYERAAFIGRWFTRLITPWQWKRLWVYGEKGKQLGRQAVCVIAQPLEEFWAMPLDVVRTKLNLPSEIEPIAN</sequence>
<dbReference type="RefSeq" id="WP_215609818.1">
    <property type="nucleotide sequence ID" value="NZ_JADOES010000032.1"/>
</dbReference>
<proteinExistence type="predicted"/>
<accession>A0A947GKS1</accession>
<name>A0A947GKS1_9CYAN</name>
<protein>
    <recommendedName>
        <fullName evidence="3">Ubiquinone biosynthesis protein</fullName>
    </recommendedName>
</protein>
<gene>
    <name evidence="1" type="ORF">IXB50_15095</name>
</gene>
<dbReference type="Proteomes" id="UP000717364">
    <property type="component" value="Unassembled WGS sequence"/>
</dbReference>
<evidence type="ECO:0000313" key="2">
    <source>
        <dbReference type="Proteomes" id="UP000717364"/>
    </source>
</evidence>
<reference evidence="1" key="1">
    <citation type="submission" date="2020-11" db="EMBL/GenBank/DDBJ databases">
        <authorList>
            <person name="Konstantinou D."/>
            <person name="Gkelis S."/>
            <person name="Popin R."/>
            <person name="Fewer D."/>
            <person name="Sivonen K."/>
        </authorList>
    </citation>
    <scope>NUCLEOTIDE SEQUENCE</scope>
    <source>
        <strain evidence="1">TAU-MAC 1115</strain>
    </source>
</reference>
<reference evidence="1" key="2">
    <citation type="journal article" date="2021" name="Mar. Drugs">
        <title>Genome Reduction and Secondary Metabolism of the Marine Sponge-Associated Cyanobacterium Leptothoe.</title>
        <authorList>
            <person name="Konstantinou D."/>
            <person name="Popin R.V."/>
            <person name="Fewer D.P."/>
            <person name="Sivonen K."/>
            <person name="Gkelis S."/>
        </authorList>
    </citation>
    <scope>NUCLEOTIDE SEQUENCE</scope>
    <source>
        <strain evidence="1">TAU-MAC 1115</strain>
    </source>
</reference>
<organism evidence="1 2">
    <name type="scientific">Leptothoe spongobia TAU-MAC 1115</name>
    <dbReference type="NCBI Taxonomy" id="1967444"/>
    <lineage>
        <taxon>Bacteria</taxon>
        <taxon>Bacillati</taxon>
        <taxon>Cyanobacteriota</taxon>
        <taxon>Cyanophyceae</taxon>
        <taxon>Nodosilineales</taxon>
        <taxon>Cymatolegaceae</taxon>
        <taxon>Leptothoe</taxon>
        <taxon>Leptothoe spongobia</taxon>
    </lineage>
</organism>
<dbReference type="InterPro" id="IPR007715">
    <property type="entry name" value="Coq4"/>
</dbReference>
<dbReference type="PANTHER" id="PTHR12922:SF7">
    <property type="entry name" value="UBIQUINONE BIOSYNTHESIS PROTEIN COQ4 HOMOLOG, MITOCHONDRIAL"/>
    <property type="match status" value="1"/>
</dbReference>